<protein>
    <submittedName>
        <fullName evidence="1">Uncharacterized protein</fullName>
    </submittedName>
</protein>
<evidence type="ECO:0000313" key="2">
    <source>
        <dbReference type="Proteomes" id="UP000250078"/>
    </source>
</evidence>
<dbReference type="Proteomes" id="UP000250078">
    <property type="component" value="Unassembled WGS sequence"/>
</dbReference>
<dbReference type="EMBL" id="KV748255">
    <property type="protein sequence ID" value="OCK87774.1"/>
    <property type="molecule type" value="Genomic_DNA"/>
</dbReference>
<keyword evidence="2" id="KW-1185">Reference proteome</keyword>
<gene>
    <name evidence="1" type="ORF">K441DRAFT_347561</name>
</gene>
<evidence type="ECO:0000313" key="1">
    <source>
        <dbReference type="EMBL" id="OCK87774.1"/>
    </source>
</evidence>
<name>A0ACC8EN75_9PEZI</name>
<organism evidence="1 2">
    <name type="scientific">Cenococcum geophilum 1.58</name>
    <dbReference type="NCBI Taxonomy" id="794803"/>
    <lineage>
        <taxon>Eukaryota</taxon>
        <taxon>Fungi</taxon>
        <taxon>Dikarya</taxon>
        <taxon>Ascomycota</taxon>
        <taxon>Pezizomycotina</taxon>
        <taxon>Dothideomycetes</taxon>
        <taxon>Pleosporomycetidae</taxon>
        <taxon>Gloniales</taxon>
        <taxon>Gloniaceae</taxon>
        <taxon>Cenococcum</taxon>
    </lineage>
</organism>
<reference evidence="1 2" key="1">
    <citation type="journal article" date="2016" name="Nat. Commun.">
        <title>Ectomycorrhizal ecology is imprinted in the genome of the dominant symbiotic fungus Cenococcum geophilum.</title>
        <authorList>
            <consortium name="DOE Joint Genome Institute"/>
            <person name="Peter M."/>
            <person name="Kohler A."/>
            <person name="Ohm R.A."/>
            <person name="Kuo A."/>
            <person name="Krutzmann J."/>
            <person name="Morin E."/>
            <person name="Arend M."/>
            <person name="Barry K.W."/>
            <person name="Binder M."/>
            <person name="Choi C."/>
            <person name="Clum A."/>
            <person name="Copeland A."/>
            <person name="Grisel N."/>
            <person name="Haridas S."/>
            <person name="Kipfer T."/>
            <person name="LaButti K."/>
            <person name="Lindquist E."/>
            <person name="Lipzen A."/>
            <person name="Maire R."/>
            <person name="Meier B."/>
            <person name="Mihaltcheva S."/>
            <person name="Molinier V."/>
            <person name="Murat C."/>
            <person name="Poggeler S."/>
            <person name="Quandt C.A."/>
            <person name="Sperisen C."/>
            <person name="Tritt A."/>
            <person name="Tisserant E."/>
            <person name="Crous P.W."/>
            <person name="Henrissat B."/>
            <person name="Nehls U."/>
            <person name="Egli S."/>
            <person name="Spatafora J.W."/>
            <person name="Grigoriev I.V."/>
            <person name="Martin F.M."/>
        </authorList>
    </citation>
    <scope>NUCLEOTIDE SEQUENCE [LARGE SCALE GENOMIC DNA]</scope>
    <source>
        <strain evidence="1 2">1.58</strain>
    </source>
</reference>
<sequence>MSQDFGCWPLLWEQAVMWAANGAGNSQISVHLFRQWWHRAGRAQAHAEWLTQELRMPGAHNAQRPMDPDRLRPPGTVEEYDKTCGIYAVMFRIKPKPFVHEPSTGEGQREGPYPAYEDDAFGTEFSICHTDIQERQRDKYGWAQSSYLYGAPTFVQKDIAENGLQHGLDGLLSLDESCKKQELIPFASYERYKRRGVRDVLPQATSPDELLLASCADAAVVLRSESGRFYWLNRKYRDFPRPRYLYSVLHTVLGRRKHMTLKEATSHNFDDCIYRILARHLDQIHAEVHQPMQAEEIRHLLMVERTLQTILFPWFEFRLLLRGFSADKPIIHLRSLASGEVCTRDPWISQAMNLATSTHRFLESLMAIQIHEALEHVRDKILKKEELSPVELKVLQPFRAYLESGGNPVLMPTVRSGTKPRKELTVVELYDETMPCPPGCGCSTLQIKKKLKSTMVARMANAAQATKNRETIVAFFEHHYGN</sequence>
<accession>A0ACC8EN75</accession>
<proteinExistence type="predicted"/>